<reference evidence="4" key="2">
    <citation type="submission" date="2025-09" db="UniProtKB">
        <authorList>
            <consortium name="Ensembl"/>
        </authorList>
    </citation>
    <scope>IDENTIFICATION</scope>
</reference>
<evidence type="ECO:0000313" key="4">
    <source>
        <dbReference type="Ensembl" id="ENSPTIP00000012053.1"/>
    </source>
</evidence>
<keyword evidence="5" id="KW-1185">Reference proteome</keyword>
<accession>A0A8C9JPX1</accession>
<organism evidence="4 5">
    <name type="scientific">Panthera tigris altaica</name>
    <name type="common">Siberian tiger</name>
    <dbReference type="NCBI Taxonomy" id="74533"/>
    <lineage>
        <taxon>Eukaryota</taxon>
        <taxon>Metazoa</taxon>
        <taxon>Chordata</taxon>
        <taxon>Craniata</taxon>
        <taxon>Vertebrata</taxon>
        <taxon>Euteleostomi</taxon>
        <taxon>Mammalia</taxon>
        <taxon>Eutheria</taxon>
        <taxon>Laurasiatheria</taxon>
        <taxon>Carnivora</taxon>
        <taxon>Feliformia</taxon>
        <taxon>Felidae</taxon>
        <taxon>Pantherinae</taxon>
        <taxon>Panthera</taxon>
    </lineage>
</organism>
<evidence type="ECO:0000259" key="3">
    <source>
        <dbReference type="Pfam" id="PF11881"/>
    </source>
</evidence>
<feature type="region of interest" description="Disordered" evidence="2">
    <location>
        <begin position="340"/>
        <end position="423"/>
    </location>
</feature>
<proteinExistence type="predicted"/>
<dbReference type="Proteomes" id="UP000675900">
    <property type="component" value="Unassembled WGS sequence"/>
</dbReference>
<keyword evidence="1" id="KW-0175">Coiled coil</keyword>
<feature type="compositionally biased region" description="Polar residues" evidence="2">
    <location>
        <begin position="118"/>
        <end position="136"/>
    </location>
</feature>
<feature type="region of interest" description="Disordered" evidence="2">
    <location>
        <begin position="1"/>
        <end position="326"/>
    </location>
</feature>
<feature type="compositionally biased region" description="Polar residues" evidence="2">
    <location>
        <begin position="231"/>
        <end position="255"/>
    </location>
</feature>
<evidence type="ECO:0000256" key="1">
    <source>
        <dbReference type="SAM" id="Coils"/>
    </source>
</evidence>
<feature type="compositionally biased region" description="Polar residues" evidence="2">
    <location>
        <begin position="347"/>
        <end position="361"/>
    </location>
</feature>
<name>A0A8C9JPX1_PANTA</name>
<evidence type="ECO:0000256" key="2">
    <source>
        <dbReference type="SAM" id="MobiDB-lite"/>
    </source>
</evidence>
<protein>
    <submittedName>
        <fullName evidence="4">Signal induced proliferation associated 1 like 3</fullName>
    </submittedName>
</protein>
<feature type="compositionally biased region" description="Basic and acidic residues" evidence="2">
    <location>
        <begin position="59"/>
        <end position="75"/>
    </location>
</feature>
<dbReference type="AlphaFoldDB" id="A0A8C9JPX1"/>
<dbReference type="GeneTree" id="ENSGT00940000159183"/>
<gene>
    <name evidence="4" type="primary">SIPA1L3</name>
</gene>
<evidence type="ECO:0000313" key="5">
    <source>
        <dbReference type="Proteomes" id="UP000675900"/>
    </source>
</evidence>
<feature type="domain" description="Signal-induced proliferation-associated 1-like protein C-terminal" evidence="3">
    <location>
        <begin position="291"/>
        <end position="517"/>
    </location>
</feature>
<sequence length="572" mass="62039">MVLYELGRQAGRGVGPFLGPDSSGGLRPGPESPLTPLWHVPAQARLSAMAGSSGSKHTSRQDAAGKDSPNRHSKGEPQYSSHSSSNTLSSNASSSHSDDRWFDPLDPLEPEQDPLSKGGSSDSGIDTTLYTSSPSCMSLAKVPRQPKPHKPPGSMGLCGGGREAATRSHHADRRREVSPAPAVAGQNKGYRPKLYSSGSSTPTGLAGGSRDPPRQPSDVNSRAGYPAQVYKTASTETPRPSQVAQPSPFQLSASVPKSFFSKQPVRNKHPTGWKRADEPPPRPLPFTDPKKQVDTNTKNVFGQPRLRASLRDLRSPRKNYKSTIEDDLKKLIIMDNLAPEQERDAGQSPQKSLQRTLSDESLCSGRREPSFPHLSCPLSSPSWTTAASSLSPRSPPPHGPSSTHTTISASELSLADGRDRPLRRLDPGMMPLPDTASGLEWSSLVNAAKAYEVQRAVSLFSLNDPALSPEVPPAHSPVHSHLSLERGPPTPRTTPTMSEEPPLDLTGKVYQLEVMLKQLHTDLQKEKQDKAVLQSEVASLRQDTQRLQEESQAASEQLRKFAEIFCREKKEL</sequence>
<feature type="compositionally biased region" description="Low complexity" evidence="2">
    <location>
        <begin position="80"/>
        <end position="95"/>
    </location>
</feature>
<feature type="coiled-coil region" evidence="1">
    <location>
        <begin position="516"/>
        <end position="557"/>
    </location>
</feature>
<reference evidence="4" key="1">
    <citation type="submission" date="2025-08" db="UniProtKB">
        <authorList>
            <consortium name="Ensembl"/>
        </authorList>
    </citation>
    <scope>IDENTIFICATION</scope>
</reference>
<dbReference type="InterPro" id="IPR021818">
    <property type="entry name" value="SIPA1L_C"/>
</dbReference>
<dbReference type="Pfam" id="PF11881">
    <property type="entry name" value="SPAR_C"/>
    <property type="match status" value="1"/>
</dbReference>
<feature type="region of interest" description="Disordered" evidence="2">
    <location>
        <begin position="471"/>
        <end position="503"/>
    </location>
</feature>
<dbReference type="Ensembl" id="ENSPTIT00000016066.1">
    <property type="protein sequence ID" value="ENSPTIP00000012053.1"/>
    <property type="gene ID" value="ENSPTIG00000012222.1"/>
</dbReference>